<dbReference type="RefSeq" id="WP_341470489.1">
    <property type="nucleotide sequence ID" value="NZ_CP128400.1"/>
</dbReference>
<evidence type="ECO:0000313" key="2">
    <source>
        <dbReference type="EMBL" id="NWJ48654.1"/>
    </source>
</evidence>
<dbReference type="AlphaFoldDB" id="A0A8T7M9B5"/>
<accession>A0A8T7M9B5</accession>
<evidence type="ECO:0000259" key="1">
    <source>
        <dbReference type="Pfam" id="PF09860"/>
    </source>
</evidence>
<dbReference type="Gene3D" id="1.10.10.10">
    <property type="entry name" value="Winged helix-like DNA-binding domain superfamily/Winged helix DNA-binding domain"/>
    <property type="match status" value="1"/>
</dbReference>
<keyword evidence="5" id="KW-1185">Reference proteome</keyword>
<evidence type="ECO:0000313" key="5">
    <source>
        <dbReference type="Proteomes" id="UP001431572"/>
    </source>
</evidence>
<sequence length="200" mass="22836">MDNNSLQETLQLLKAFATPMRLAICGYLAARPGQSIQVAELAQIPGVIREGFEKDLRQLSDAGLVTVTEWVNWVNSGERLPAALSINPAYQQIMSAQIAGLQRINKTLAPVTAKPIQDEREKTLSHFFKDGRLLEMPVQLKRQQYILEVIAASFEPDKRYTEREVDALLKTIYPKDHCTLRRNLIDFKLLQRENGIYWKI</sequence>
<dbReference type="Proteomes" id="UP001431572">
    <property type="component" value="Chromosome 2"/>
</dbReference>
<feature type="domain" description="DUF2087" evidence="1">
    <location>
        <begin position="132"/>
        <end position="198"/>
    </location>
</feature>
<dbReference type="InterPro" id="IPR018656">
    <property type="entry name" value="DUF2087"/>
</dbReference>
<dbReference type="InterPro" id="IPR036388">
    <property type="entry name" value="WH-like_DNA-bd_sf"/>
</dbReference>
<dbReference type="Proteomes" id="UP000521676">
    <property type="component" value="Unassembled WGS sequence"/>
</dbReference>
<dbReference type="InterPro" id="IPR036390">
    <property type="entry name" value="WH_DNA-bd_sf"/>
</dbReference>
<dbReference type="Pfam" id="PF09860">
    <property type="entry name" value="DUF2087"/>
    <property type="match status" value="1"/>
</dbReference>
<evidence type="ECO:0000313" key="3">
    <source>
        <dbReference type="EMBL" id="WJW68584.1"/>
    </source>
</evidence>
<evidence type="ECO:0000313" key="4">
    <source>
        <dbReference type="Proteomes" id="UP000521676"/>
    </source>
</evidence>
<protein>
    <submittedName>
        <fullName evidence="2">DUF2087 domain-containing protein</fullName>
    </submittedName>
</protein>
<dbReference type="SUPFAM" id="SSF46785">
    <property type="entry name" value="Winged helix' DNA-binding domain"/>
    <property type="match status" value="1"/>
</dbReference>
<name>A0A8T7M9B5_9CHLR</name>
<gene>
    <name evidence="2" type="ORF">HXX08_22570</name>
    <name evidence="3" type="ORF">OZ401_004198</name>
</gene>
<reference evidence="3" key="2">
    <citation type="journal article" date="2024" name="Nature">
        <title>Anoxygenic phototroph of the Chloroflexota uses a type I reaction centre.</title>
        <authorList>
            <person name="Tsuji J.M."/>
            <person name="Shaw N.A."/>
            <person name="Nagashima S."/>
            <person name="Venkiteswaran J.J."/>
            <person name="Schiff S.L."/>
            <person name="Watanabe T."/>
            <person name="Fukui M."/>
            <person name="Hanada S."/>
            <person name="Tank M."/>
            <person name="Neufeld J.D."/>
        </authorList>
    </citation>
    <scope>NUCLEOTIDE SEQUENCE</scope>
    <source>
        <strain evidence="3">L227-S17</strain>
    </source>
</reference>
<proteinExistence type="predicted"/>
<dbReference type="EMBL" id="JACATZ010000003">
    <property type="protein sequence ID" value="NWJ48654.1"/>
    <property type="molecule type" value="Genomic_DNA"/>
</dbReference>
<organism evidence="2 4">
    <name type="scientific">Candidatus Chlorohelix allophototropha</name>
    <dbReference type="NCBI Taxonomy" id="3003348"/>
    <lineage>
        <taxon>Bacteria</taxon>
        <taxon>Bacillati</taxon>
        <taxon>Chloroflexota</taxon>
        <taxon>Chloroflexia</taxon>
        <taxon>Candidatus Chloroheliales</taxon>
        <taxon>Candidatus Chloroheliaceae</taxon>
        <taxon>Candidatus Chlorohelix</taxon>
    </lineage>
</organism>
<reference evidence="2 4" key="1">
    <citation type="submission" date="2020-06" db="EMBL/GenBank/DDBJ databases">
        <title>Anoxygenic phototrophic Chloroflexota member uses a Type I reaction center.</title>
        <authorList>
            <person name="Tsuji J.M."/>
            <person name="Shaw N.A."/>
            <person name="Nagashima S."/>
            <person name="Venkiteswaran J."/>
            <person name="Schiff S.L."/>
            <person name="Hanada S."/>
            <person name="Tank M."/>
            <person name="Neufeld J.D."/>
        </authorList>
    </citation>
    <scope>NUCLEOTIDE SEQUENCE [LARGE SCALE GENOMIC DNA]</scope>
    <source>
        <strain evidence="2">L227-S17</strain>
    </source>
</reference>
<dbReference type="EMBL" id="CP128400">
    <property type="protein sequence ID" value="WJW68584.1"/>
    <property type="molecule type" value="Genomic_DNA"/>
</dbReference>